<evidence type="ECO:0000313" key="2">
    <source>
        <dbReference type="EMBL" id="MFC6869072.1"/>
    </source>
</evidence>
<organism evidence="2 3">
    <name type="scientific">Haloechinothrix salitolerans</name>
    <dbReference type="NCBI Taxonomy" id="926830"/>
    <lineage>
        <taxon>Bacteria</taxon>
        <taxon>Bacillati</taxon>
        <taxon>Actinomycetota</taxon>
        <taxon>Actinomycetes</taxon>
        <taxon>Pseudonocardiales</taxon>
        <taxon>Pseudonocardiaceae</taxon>
        <taxon>Haloechinothrix</taxon>
    </lineage>
</organism>
<evidence type="ECO:0000313" key="3">
    <source>
        <dbReference type="Proteomes" id="UP001596337"/>
    </source>
</evidence>
<reference evidence="3" key="1">
    <citation type="journal article" date="2019" name="Int. J. Syst. Evol. Microbiol.">
        <title>The Global Catalogue of Microorganisms (GCM) 10K type strain sequencing project: providing services to taxonomists for standard genome sequencing and annotation.</title>
        <authorList>
            <consortium name="The Broad Institute Genomics Platform"/>
            <consortium name="The Broad Institute Genome Sequencing Center for Infectious Disease"/>
            <person name="Wu L."/>
            <person name="Ma J."/>
        </authorList>
    </citation>
    <scope>NUCLEOTIDE SEQUENCE [LARGE SCALE GENOMIC DNA]</scope>
    <source>
        <strain evidence="3">KCTC 32255</strain>
    </source>
</reference>
<evidence type="ECO:0000259" key="1">
    <source>
        <dbReference type="Pfam" id="PF19809"/>
    </source>
</evidence>
<dbReference type="RefSeq" id="WP_345393209.1">
    <property type="nucleotide sequence ID" value="NZ_BAABLA010000018.1"/>
</dbReference>
<dbReference type="EMBL" id="JBHSXX010000001">
    <property type="protein sequence ID" value="MFC6869072.1"/>
    <property type="molecule type" value="Genomic_DNA"/>
</dbReference>
<dbReference type="InterPro" id="IPR046259">
    <property type="entry name" value="DUF6292"/>
</dbReference>
<protein>
    <submittedName>
        <fullName evidence="2">DUF6292 family protein</fullName>
    </submittedName>
</protein>
<proteinExistence type="predicted"/>
<comment type="caution">
    <text evidence="2">The sequence shown here is derived from an EMBL/GenBank/DDBJ whole genome shotgun (WGS) entry which is preliminary data.</text>
</comment>
<feature type="domain" description="DUF6292" evidence="1">
    <location>
        <begin position="16"/>
        <end position="101"/>
    </location>
</feature>
<name>A0ABW2C3F0_9PSEU</name>
<gene>
    <name evidence="2" type="ORF">ACFQGD_18160</name>
</gene>
<keyword evidence="3" id="KW-1185">Reference proteome</keyword>
<sequence length="143" mass="15339">MELGIDQALAHGLRQYVEQTVEALALTGRPYCLDVAHPMNAYVALNARLPNFPDCDTALLWDERYGWAGALETDTSSQLTVLSYCGSALLPRPATVAQFAHEFLAGLVSPSTASPVFSIDDRDQLTTGLISYSLLTPVGAALP</sequence>
<accession>A0ABW2C3F0</accession>
<dbReference type="Pfam" id="PF19809">
    <property type="entry name" value="DUF6292"/>
    <property type="match status" value="1"/>
</dbReference>
<dbReference type="Proteomes" id="UP001596337">
    <property type="component" value="Unassembled WGS sequence"/>
</dbReference>